<dbReference type="Proteomes" id="UP000192566">
    <property type="component" value="Unassembled WGS sequence"/>
</dbReference>
<dbReference type="SUPFAM" id="SSF52402">
    <property type="entry name" value="Adenine nucleotide alpha hydrolases-like"/>
    <property type="match status" value="2"/>
</dbReference>
<dbReference type="InterPro" id="IPR014729">
    <property type="entry name" value="Rossmann-like_a/b/a_fold"/>
</dbReference>
<dbReference type="Gene3D" id="3.40.50.620">
    <property type="entry name" value="HUPs"/>
    <property type="match status" value="2"/>
</dbReference>
<comment type="similarity">
    <text evidence="1">Belongs to the universal stress protein A family.</text>
</comment>
<name>A0A1X0DPL2_MYCHE</name>
<dbReference type="AlphaFoldDB" id="A0A1X0DPL2"/>
<evidence type="ECO:0000313" key="2">
    <source>
        <dbReference type="EMBL" id="ORA74336.1"/>
    </source>
</evidence>
<dbReference type="Pfam" id="PF00582">
    <property type="entry name" value="Usp"/>
    <property type="match status" value="1"/>
</dbReference>
<dbReference type="PANTHER" id="PTHR46268">
    <property type="entry name" value="STRESS RESPONSE PROTEIN NHAX"/>
    <property type="match status" value="1"/>
</dbReference>
<dbReference type="PANTHER" id="PTHR46268:SF6">
    <property type="entry name" value="UNIVERSAL STRESS PROTEIN UP12"/>
    <property type="match status" value="1"/>
</dbReference>
<protein>
    <submittedName>
        <fullName evidence="2">Universal stress protein</fullName>
    </submittedName>
</protein>
<keyword evidence="3" id="KW-1185">Reference proteome</keyword>
<organism evidence="2 3">
    <name type="scientific">Mycobacterium heidelbergense</name>
    <dbReference type="NCBI Taxonomy" id="53376"/>
    <lineage>
        <taxon>Bacteria</taxon>
        <taxon>Bacillati</taxon>
        <taxon>Actinomycetota</taxon>
        <taxon>Actinomycetes</taxon>
        <taxon>Mycobacteriales</taxon>
        <taxon>Mycobacteriaceae</taxon>
        <taxon>Mycobacterium</taxon>
        <taxon>Mycobacterium simiae complex</taxon>
    </lineage>
</organism>
<proteinExistence type="inferred from homology"/>
<gene>
    <name evidence="2" type="ORF">BST25_09840</name>
</gene>
<dbReference type="OrthoDB" id="4614783at2"/>
<reference evidence="2 3" key="1">
    <citation type="submission" date="2017-02" db="EMBL/GenBank/DDBJ databases">
        <title>The new phylogeny of genus Mycobacterium.</title>
        <authorList>
            <person name="Tortoli E."/>
            <person name="Trovato A."/>
            <person name="Cirillo D.M."/>
        </authorList>
    </citation>
    <scope>NUCLEOTIDE SEQUENCE [LARGE SCALE GENOMIC DNA]</scope>
    <source>
        <strain evidence="2 3">DSM 44471</strain>
    </source>
</reference>
<sequence length="270" mass="28764">MNHPQPSERIVVGIDGSDAAIDAAKWAVVEATSRDIPLRVIHAIPERRPAENAGDESLDIEYGEAALRVAYAELHATGEPVKIETELVQGPPDTALIRESGRAAMICLGSVGIGPVARKVLSSTAEGVAKNARCPVAIIRGVHHGDRPPSGSIAVVVDDSAGNDTVLEHGFREARLRHAPILALGAWRWGLGEIPYDQLNRRLGRWVNEHREVHVQPAAARLGAAEFLANTQEPVQLAVVGDADAGDVARMVGPLHPRFGHTGCSVLIAR</sequence>
<accession>A0A1X0DPL2</accession>
<dbReference type="EMBL" id="MVHR01000011">
    <property type="protein sequence ID" value="ORA74336.1"/>
    <property type="molecule type" value="Genomic_DNA"/>
</dbReference>
<dbReference type="InterPro" id="IPR006016">
    <property type="entry name" value="UspA"/>
</dbReference>
<dbReference type="RefSeq" id="WP_083073828.1">
    <property type="nucleotide sequence ID" value="NZ_AP022615.1"/>
</dbReference>
<dbReference type="PRINTS" id="PR01438">
    <property type="entry name" value="UNVRSLSTRESS"/>
</dbReference>
<evidence type="ECO:0000313" key="3">
    <source>
        <dbReference type="Proteomes" id="UP000192566"/>
    </source>
</evidence>
<evidence type="ECO:0000256" key="1">
    <source>
        <dbReference type="ARBA" id="ARBA00008791"/>
    </source>
</evidence>
<dbReference type="InterPro" id="IPR006015">
    <property type="entry name" value="Universal_stress_UspA"/>
</dbReference>
<dbReference type="STRING" id="53376.BST25_09840"/>
<comment type="caution">
    <text evidence="2">The sequence shown here is derived from an EMBL/GenBank/DDBJ whole genome shotgun (WGS) entry which is preliminary data.</text>
</comment>